<feature type="transmembrane region" description="Helical" evidence="1">
    <location>
        <begin position="129"/>
        <end position="148"/>
    </location>
</feature>
<keyword evidence="1" id="KW-0812">Transmembrane</keyword>
<name>A0A378TTY1_MORLA</name>
<evidence type="ECO:0000313" key="3">
    <source>
        <dbReference type="Proteomes" id="UP000254437"/>
    </source>
</evidence>
<dbReference type="EMBL" id="UGQU01000002">
    <property type="protein sequence ID" value="STZ63153.1"/>
    <property type="molecule type" value="Genomic_DNA"/>
</dbReference>
<dbReference type="STRING" id="477.A9309_07925"/>
<accession>A0A378TTY1</accession>
<feature type="transmembrane region" description="Helical" evidence="1">
    <location>
        <begin position="103"/>
        <end position="123"/>
    </location>
</feature>
<proteinExistence type="predicted"/>
<dbReference type="Proteomes" id="UP000254437">
    <property type="component" value="Unassembled WGS sequence"/>
</dbReference>
<feature type="transmembrane region" description="Helical" evidence="1">
    <location>
        <begin position="40"/>
        <end position="61"/>
    </location>
</feature>
<dbReference type="RefSeq" id="WP_258556907.1">
    <property type="nucleotide sequence ID" value="NZ_UGQU01000002.1"/>
</dbReference>
<organism evidence="2 3">
    <name type="scientific">Moraxella lacunata</name>
    <dbReference type="NCBI Taxonomy" id="477"/>
    <lineage>
        <taxon>Bacteria</taxon>
        <taxon>Pseudomonadati</taxon>
        <taxon>Pseudomonadota</taxon>
        <taxon>Gammaproteobacteria</taxon>
        <taxon>Moraxellales</taxon>
        <taxon>Moraxellaceae</taxon>
        <taxon>Moraxella</taxon>
    </lineage>
</organism>
<sequence length="175" mass="19682">MDNHAPNPTEPNPQSNPQAKHQKIIQVITQAMGLANVSVYLGYGAIVCFCVFGTLASMATFKDSGLVYWAFHYLPYVLIGLSMPISLYHLFILGRYRIIQKGILKMILVVGMGLLAFAFAMAIKGWAVAFYMSLFLAMIAWFGMPFLFRVNLKKFLNFLNSPTDKADENENENKK</sequence>
<evidence type="ECO:0000313" key="2">
    <source>
        <dbReference type="EMBL" id="STZ63153.1"/>
    </source>
</evidence>
<gene>
    <name evidence="2" type="ORF">NCTC10359_01568</name>
</gene>
<keyword evidence="1" id="KW-0472">Membrane</keyword>
<protein>
    <submittedName>
        <fullName evidence="2">Uncharacterized protein</fullName>
    </submittedName>
</protein>
<evidence type="ECO:0000256" key="1">
    <source>
        <dbReference type="SAM" id="Phobius"/>
    </source>
</evidence>
<dbReference type="AlphaFoldDB" id="A0A378TTY1"/>
<keyword evidence="1" id="KW-1133">Transmembrane helix</keyword>
<feature type="transmembrane region" description="Helical" evidence="1">
    <location>
        <begin position="73"/>
        <end position="91"/>
    </location>
</feature>
<reference evidence="2 3" key="1">
    <citation type="submission" date="2018-06" db="EMBL/GenBank/DDBJ databases">
        <authorList>
            <consortium name="Pathogen Informatics"/>
            <person name="Doyle S."/>
        </authorList>
    </citation>
    <scope>NUCLEOTIDE SEQUENCE [LARGE SCALE GENOMIC DNA]</scope>
    <source>
        <strain evidence="2 3">NCTC10359</strain>
    </source>
</reference>